<sequence>MPPVYDRRALVVDRSPLVGLTPDPGKLPKLDAAALWGQWLAGLKELTGIDLSSPEALVQSLGELLGEALSPEKLVEVLSQVLGYTGAPLAGLAELAAWVNANLWGPIDPGRIPVLPVGQIGQWIASLLPNGMFGSASSIIDPTGKWVYDETVGKAAPGSARTTADGTIKDLLSTDLIAVSPGQVLDVEAVVQWANLVASGSPIELGLVTYSDVRGETMVGRPVIATPTGQTGTVTWKTLTGKYTVPQSGVKAARVRVTVGQYATAGSVWFDEVDATKSGLLPLHLISGLLDRLKHIDLDGLFDASKLFNIDLIPDIPDDRVLGVGGQGSIGQNIQDTWNRIWGALTGRNPDEPRTVDDQAAQIAELAATTAAHSSAIAELQAGQDGNTNGGVSGGDDFEREVGGNLGGLGYWAEFYTLGAGNGYYDIANGHEARWVDQGSAVNTGVFVRTHPDDAITETDYQKSTLVVGTVPGELPLLGVIGSQHVRVWLRVNNDAPTVGITDGVYVEVGGTQQAQIGYRRNGSDHLVGSPVACSWGVGTNLTLIAGTVDGVRTFRFLKNGSPLLAWTDSGNVTASGENYRRWGWEGQARTRGNGQGTPSAVARITIADNTPPAVQGTTMRAFRTNTSGVSLPRASDTNSTALPANVFDSIEYISSDLAWSHATNTVTFNTTRAATYLVTLRLEFSSPMGNGAYLLAIKRNGVTYSYNQMDQFPINVGGASSPVATVYGQFVVYAEPGDTVQMCRINTDAKTVVGGFGGAVTFVTVNRMG</sequence>
<evidence type="ECO:0000313" key="3">
    <source>
        <dbReference type="Proteomes" id="UP000226328"/>
    </source>
</evidence>
<keyword evidence="3" id="KW-1185">Reference proteome</keyword>
<feature type="domain" description="DUF7257" evidence="1">
    <location>
        <begin position="366"/>
        <end position="612"/>
    </location>
</feature>
<dbReference type="EMBL" id="MF140416">
    <property type="protein sequence ID" value="ASR87195.1"/>
    <property type="molecule type" value="Genomic_DNA"/>
</dbReference>
<proteinExistence type="predicted"/>
<dbReference type="InterPro" id="IPR055681">
    <property type="entry name" value="DUF7257"/>
</dbReference>
<reference evidence="2 3" key="1">
    <citation type="submission" date="2017-05" db="EMBL/GenBank/DDBJ databases">
        <authorList>
            <person name="Gomez-Rosado J.O."/>
            <person name="Gonzalez-Garcia E.M."/>
            <person name="Gonzalez-Leon M.A."/>
            <person name="Gonzalez-Rodriguez J."/>
            <person name="Gonzalez-Santos L.I."/>
            <person name="Goveo-Rivera I.A."/>
            <person name="Gutierrez-Silva J.C."/>
            <person name="Issa-Mahmud S."/>
            <person name="Lopez-Llera J.N."/>
            <person name="Marrero-Visalden G."/>
            <person name="Muyet-Blasini E."/>
            <person name="Ortiz-Torres X.D."/>
            <person name="Palacios-Vallejo J.G."/>
            <person name="Pichardo-Gonzalez P.A."/>
            <person name="Pou-Acosta P.M."/>
            <person name="Velez-Velazquez R.M."/>
            <person name="Fernandez-Martinez M."/>
            <person name="Maldonado-Vazquez N."/>
            <person name="Rubin M."/>
            <person name="Vazquez E."/>
            <person name="Stoner T.H."/>
            <person name="Garlena R.A."/>
            <person name="Russell D.A."/>
            <person name="Pope W.H."/>
            <person name="Jacobs-Sera D."/>
            <person name="Hatfull G.F."/>
        </authorList>
    </citation>
    <scope>NUCLEOTIDE SEQUENCE [LARGE SCALE GENOMIC DNA]</scope>
</reference>
<evidence type="ECO:0000313" key="2">
    <source>
        <dbReference type="EMBL" id="ASR87195.1"/>
    </source>
</evidence>
<dbReference type="KEGG" id="vg:60324689"/>
<protein>
    <submittedName>
        <fullName evidence="2">Minor tail protein</fullName>
    </submittedName>
</protein>
<gene>
    <name evidence="2" type="primary">27</name>
    <name evidence="2" type="ORF">SEA_LASTHOPE_27</name>
</gene>
<dbReference type="Proteomes" id="UP000226328">
    <property type="component" value="Segment"/>
</dbReference>
<dbReference type="RefSeq" id="YP_009953221.1">
    <property type="nucleotide sequence ID" value="NC_051620.1"/>
</dbReference>
<accession>A0A222ZS10</accession>
<dbReference type="Gene3D" id="2.60.120.260">
    <property type="entry name" value="Galactose-binding domain-like"/>
    <property type="match status" value="1"/>
</dbReference>
<organism evidence="2 3">
    <name type="scientific">Mycobacterium phage LastHope</name>
    <dbReference type="NCBI Taxonomy" id="2015886"/>
    <lineage>
        <taxon>Viruses</taxon>
        <taxon>Duplodnaviria</taxon>
        <taxon>Heunggongvirae</taxon>
        <taxon>Uroviricota</taxon>
        <taxon>Caudoviricetes</taxon>
        <taxon>Weiservirinae</taxon>
        <taxon>Anayavirus</taxon>
        <taxon>Anayavirus lasthope</taxon>
    </lineage>
</organism>
<name>A0A222ZS10_9CAUD</name>
<dbReference type="GeneID" id="60324689"/>
<dbReference type="Pfam" id="PF23918">
    <property type="entry name" value="DUF7257"/>
    <property type="match status" value="1"/>
</dbReference>
<evidence type="ECO:0000259" key="1">
    <source>
        <dbReference type="Pfam" id="PF23918"/>
    </source>
</evidence>